<gene>
    <name evidence="3" type="ORF">DPMN_110657</name>
</gene>
<organism evidence="3 4">
    <name type="scientific">Dreissena polymorpha</name>
    <name type="common">Zebra mussel</name>
    <name type="synonym">Mytilus polymorpha</name>
    <dbReference type="NCBI Taxonomy" id="45954"/>
    <lineage>
        <taxon>Eukaryota</taxon>
        <taxon>Metazoa</taxon>
        <taxon>Spiralia</taxon>
        <taxon>Lophotrochozoa</taxon>
        <taxon>Mollusca</taxon>
        <taxon>Bivalvia</taxon>
        <taxon>Autobranchia</taxon>
        <taxon>Heteroconchia</taxon>
        <taxon>Euheterodonta</taxon>
        <taxon>Imparidentia</taxon>
        <taxon>Neoheterodontei</taxon>
        <taxon>Myida</taxon>
        <taxon>Dreissenoidea</taxon>
        <taxon>Dreissenidae</taxon>
        <taxon>Dreissena</taxon>
    </lineage>
</organism>
<dbReference type="Pfam" id="PF14661">
    <property type="entry name" value="HAUS6_N"/>
    <property type="match status" value="1"/>
</dbReference>
<dbReference type="GO" id="GO:0008017">
    <property type="term" value="F:microtubule binding"/>
    <property type="evidence" value="ECO:0007669"/>
    <property type="project" value="TreeGrafter"/>
</dbReference>
<evidence type="ECO:0000259" key="2">
    <source>
        <dbReference type="Pfam" id="PF14661"/>
    </source>
</evidence>
<reference evidence="3" key="2">
    <citation type="submission" date="2020-11" db="EMBL/GenBank/DDBJ databases">
        <authorList>
            <person name="McCartney M.A."/>
            <person name="Auch B."/>
            <person name="Kono T."/>
            <person name="Mallez S."/>
            <person name="Becker A."/>
            <person name="Gohl D.M."/>
            <person name="Silverstein K.A.T."/>
            <person name="Koren S."/>
            <person name="Bechman K.B."/>
            <person name="Herman A."/>
            <person name="Abrahante J.E."/>
            <person name="Garbe J."/>
        </authorList>
    </citation>
    <scope>NUCLEOTIDE SEQUENCE</scope>
    <source>
        <strain evidence="3">Duluth1</strain>
        <tissue evidence="3">Whole animal</tissue>
    </source>
</reference>
<feature type="compositionally biased region" description="Basic and acidic residues" evidence="1">
    <location>
        <begin position="483"/>
        <end position="494"/>
    </location>
</feature>
<feature type="region of interest" description="Disordered" evidence="1">
    <location>
        <begin position="224"/>
        <end position="250"/>
    </location>
</feature>
<reference evidence="3" key="1">
    <citation type="journal article" date="2019" name="bioRxiv">
        <title>The Genome of the Zebra Mussel, Dreissena polymorpha: A Resource for Invasive Species Research.</title>
        <authorList>
            <person name="McCartney M.A."/>
            <person name="Auch B."/>
            <person name="Kono T."/>
            <person name="Mallez S."/>
            <person name="Zhang Y."/>
            <person name="Obille A."/>
            <person name="Becker A."/>
            <person name="Abrahante J.E."/>
            <person name="Garbe J."/>
            <person name="Badalamenti J.P."/>
            <person name="Herman A."/>
            <person name="Mangelson H."/>
            <person name="Liachko I."/>
            <person name="Sullivan S."/>
            <person name="Sone E.D."/>
            <person name="Koren S."/>
            <person name="Silverstein K.A.T."/>
            <person name="Beckman K.B."/>
            <person name="Gohl D.M."/>
        </authorList>
    </citation>
    <scope>NUCLEOTIDE SEQUENCE</scope>
    <source>
        <strain evidence="3">Duluth1</strain>
        <tissue evidence="3">Whole animal</tissue>
    </source>
</reference>
<feature type="compositionally biased region" description="Basic and acidic residues" evidence="1">
    <location>
        <begin position="240"/>
        <end position="250"/>
    </location>
</feature>
<feature type="compositionally biased region" description="Polar residues" evidence="1">
    <location>
        <begin position="500"/>
        <end position="525"/>
    </location>
</feature>
<comment type="caution">
    <text evidence="3">The sequence shown here is derived from an EMBL/GenBank/DDBJ whole genome shotgun (WGS) entry which is preliminary data.</text>
</comment>
<feature type="non-terminal residue" evidence="3">
    <location>
        <position position="659"/>
    </location>
</feature>
<dbReference type="PANTHER" id="PTHR16151">
    <property type="entry name" value="HAUS AUGMIN-LIKE COMPLEX SUBUNIT 6"/>
    <property type="match status" value="1"/>
</dbReference>
<keyword evidence="4" id="KW-1185">Reference proteome</keyword>
<dbReference type="GO" id="GO:0070652">
    <property type="term" value="C:HAUS complex"/>
    <property type="evidence" value="ECO:0007669"/>
    <property type="project" value="InterPro"/>
</dbReference>
<feature type="compositionally biased region" description="Basic and acidic residues" evidence="1">
    <location>
        <begin position="605"/>
        <end position="634"/>
    </location>
</feature>
<feature type="compositionally biased region" description="Basic and acidic residues" evidence="1">
    <location>
        <begin position="537"/>
        <end position="556"/>
    </location>
</feature>
<dbReference type="InterPro" id="IPR028163">
    <property type="entry name" value="HAUS_6_N"/>
</dbReference>
<dbReference type="EMBL" id="JAIWYP010000004">
    <property type="protein sequence ID" value="KAH3837273.1"/>
    <property type="molecule type" value="Genomic_DNA"/>
</dbReference>
<feature type="region of interest" description="Disordered" evidence="1">
    <location>
        <begin position="475"/>
        <end position="637"/>
    </location>
</feature>
<feature type="domain" description="HAUS augmin-like complex subunit 6 N-terminal" evidence="2">
    <location>
        <begin position="14"/>
        <end position="268"/>
    </location>
</feature>
<dbReference type="Proteomes" id="UP000828390">
    <property type="component" value="Unassembled WGS sequence"/>
</dbReference>
<evidence type="ECO:0000313" key="3">
    <source>
        <dbReference type="EMBL" id="KAH3837273.1"/>
    </source>
</evidence>
<dbReference type="PANTHER" id="PTHR16151:SF2">
    <property type="entry name" value="HAUS AUGMIN-LIKE COMPLEX SUBUNIT 6"/>
    <property type="match status" value="1"/>
</dbReference>
<dbReference type="AlphaFoldDB" id="A0A9D4KD01"/>
<protein>
    <recommendedName>
        <fullName evidence="2">HAUS augmin-like complex subunit 6 N-terminal domain-containing protein</fullName>
    </recommendedName>
</protein>
<dbReference type="InterPro" id="IPR026797">
    <property type="entry name" value="HAUS_6"/>
</dbReference>
<accession>A0A9D4KD01</accession>
<sequence length="659" mass="75473">MDLENNNLDMKQLFFNNLILLGFDVQEMEATHSIPFNKAMFELPNKRAAEIVLHFLFQRLNPTMCREAFRDSWPIHDKKREQTFRKTCCNWLSNILQEEPDSHLPRINASMFMSPGGEKFYQLLFYFSGYVMQKVMENELGVKSSERQKCPVVTPQNVNMQDSILKSLKCSGIRHRKQYFETVNMNVQASEMWKQCADEYVREYRKLHKDLRELDYKIRDEEHRAHKAAEARGSPTKKRSSTDHFDPEFDPRTIKRSQRIQQVRDMWKTFEDFDRSKEAEQDVVASIVDGKVNKHRIDGSSINVKVPDMVLRECHDEIVKRNVGNTYQGGKLSLEALLQLWNLSLHLVLEKLKQVGVPQFEEEVQKLTPQVHVQQNFTQLSQTLREQMSQKIPEMKASVHDLRNWMDNKFFQDVSPESIRSTSLGVGLVKPSPKLNFSPGAATTPTDPLSATVWSKQELDTPVAAQEIAEELKERARKGPQKLFKEPDLLHKAPDWSSIPRPSTDTGSRQSSRPTSARSNANTGGKSSFKSTPKSSKIGEKDRKKASLKATDDRSFQKPTSPRTLVESVPDGALKGRARHSKRKEDASDTSLPLSSRSGYSSDRTLTERSIKSSPRSERSFNNRELSDIDDNRPARRNATDILVDEIMGEAVVLSPFNS</sequence>
<feature type="compositionally biased region" description="Low complexity" evidence="1">
    <location>
        <begin position="526"/>
        <end position="536"/>
    </location>
</feature>
<evidence type="ECO:0000313" key="4">
    <source>
        <dbReference type="Proteomes" id="UP000828390"/>
    </source>
</evidence>
<proteinExistence type="predicted"/>
<evidence type="ECO:0000256" key="1">
    <source>
        <dbReference type="SAM" id="MobiDB-lite"/>
    </source>
</evidence>
<name>A0A9D4KD01_DREPO</name>
<dbReference type="GO" id="GO:1990498">
    <property type="term" value="C:mitotic spindle microtubule"/>
    <property type="evidence" value="ECO:0007669"/>
    <property type="project" value="TreeGrafter"/>
</dbReference>
<feature type="compositionally biased region" description="Low complexity" evidence="1">
    <location>
        <begin position="591"/>
        <end position="602"/>
    </location>
</feature>
<dbReference type="GO" id="GO:0051225">
    <property type="term" value="P:spindle assembly"/>
    <property type="evidence" value="ECO:0007669"/>
    <property type="project" value="InterPro"/>
</dbReference>